<keyword evidence="1" id="KW-0175">Coiled coil</keyword>
<protein>
    <submittedName>
        <fullName evidence="2">Uncharacterized protein</fullName>
    </submittedName>
</protein>
<sequence length="161" mass="18598">MTVNKDSSVGITEDLITNIMNLCASEYHMNILVRKYEDKLSFWYADNAKEDQDEIMKVDEALRETELLLKETTENRRKAMKLLKEQANEEGNPDMWCLLKHMFTAVITSFEVWQVDLSNLKAKYGFIEQSRAMNKVLAMFLGFPVTPCSACLTDQLEQEGK</sequence>
<name>A0A8S5NKY6_9CAUD</name>
<dbReference type="EMBL" id="BK015181">
    <property type="protein sequence ID" value="DAD94739.1"/>
    <property type="molecule type" value="Genomic_DNA"/>
</dbReference>
<evidence type="ECO:0000313" key="2">
    <source>
        <dbReference type="EMBL" id="DAD94739.1"/>
    </source>
</evidence>
<organism evidence="2">
    <name type="scientific">Siphoviridae sp. ctK0l2</name>
    <dbReference type="NCBI Taxonomy" id="2826243"/>
    <lineage>
        <taxon>Viruses</taxon>
        <taxon>Duplodnaviria</taxon>
        <taxon>Heunggongvirae</taxon>
        <taxon>Uroviricota</taxon>
        <taxon>Caudoviricetes</taxon>
    </lineage>
</organism>
<proteinExistence type="predicted"/>
<evidence type="ECO:0000256" key="1">
    <source>
        <dbReference type="SAM" id="Coils"/>
    </source>
</evidence>
<reference evidence="2" key="1">
    <citation type="journal article" date="2021" name="Proc. Natl. Acad. Sci. U.S.A.">
        <title>A Catalog of Tens of Thousands of Viruses from Human Metagenomes Reveals Hidden Associations with Chronic Diseases.</title>
        <authorList>
            <person name="Tisza M.J."/>
            <person name="Buck C.B."/>
        </authorList>
    </citation>
    <scope>NUCLEOTIDE SEQUENCE</scope>
    <source>
        <strain evidence="2">CtK0l2</strain>
    </source>
</reference>
<feature type="coiled-coil region" evidence="1">
    <location>
        <begin position="55"/>
        <end position="90"/>
    </location>
</feature>
<accession>A0A8S5NKY6</accession>